<dbReference type="AlphaFoldDB" id="A0A4U1J7Z4"/>
<feature type="domain" description="PurM-like N-terminal" evidence="2">
    <location>
        <begin position="51"/>
        <end position="163"/>
    </location>
</feature>
<dbReference type="NCBIfam" id="TIGR02124">
    <property type="entry name" value="hypE"/>
    <property type="match status" value="1"/>
</dbReference>
<dbReference type="Proteomes" id="UP000309215">
    <property type="component" value="Unassembled WGS sequence"/>
</dbReference>
<dbReference type="SUPFAM" id="SSF55326">
    <property type="entry name" value="PurM N-terminal domain-like"/>
    <property type="match status" value="1"/>
</dbReference>
<dbReference type="Gene3D" id="3.90.650.10">
    <property type="entry name" value="PurM-like C-terminal domain"/>
    <property type="match status" value="1"/>
</dbReference>
<gene>
    <name evidence="4" type="primary">hypE</name>
    <name evidence="4" type="ORF">E8A74_26725</name>
</gene>
<evidence type="ECO:0000256" key="1">
    <source>
        <dbReference type="ARBA" id="ARBA00006243"/>
    </source>
</evidence>
<evidence type="ECO:0000259" key="2">
    <source>
        <dbReference type="Pfam" id="PF00586"/>
    </source>
</evidence>
<name>A0A4U1J7Z4_9BACT</name>
<dbReference type="InterPro" id="IPR011854">
    <property type="entry name" value="HypE"/>
</dbReference>
<evidence type="ECO:0000313" key="4">
    <source>
        <dbReference type="EMBL" id="TKD03327.1"/>
    </source>
</evidence>
<dbReference type="CDD" id="cd02197">
    <property type="entry name" value="HypE"/>
    <property type="match status" value="1"/>
</dbReference>
<dbReference type="PANTHER" id="PTHR30303:SF0">
    <property type="entry name" value="CARBAMOYL DEHYDRATASE HYPE"/>
    <property type="match status" value="1"/>
</dbReference>
<feature type="domain" description="PurM-like C-terminal" evidence="3">
    <location>
        <begin position="175"/>
        <end position="320"/>
    </location>
</feature>
<dbReference type="Pfam" id="PF00586">
    <property type="entry name" value="AIRS"/>
    <property type="match status" value="1"/>
</dbReference>
<dbReference type="Gene3D" id="3.30.1330.10">
    <property type="entry name" value="PurM-like, N-terminal domain"/>
    <property type="match status" value="1"/>
</dbReference>
<dbReference type="Pfam" id="PF02769">
    <property type="entry name" value="AIRS_C"/>
    <property type="match status" value="1"/>
</dbReference>
<evidence type="ECO:0000313" key="5">
    <source>
        <dbReference type="Proteomes" id="UP000309215"/>
    </source>
</evidence>
<organism evidence="4 5">
    <name type="scientific">Polyangium fumosum</name>
    <dbReference type="NCBI Taxonomy" id="889272"/>
    <lineage>
        <taxon>Bacteria</taxon>
        <taxon>Pseudomonadati</taxon>
        <taxon>Myxococcota</taxon>
        <taxon>Polyangia</taxon>
        <taxon>Polyangiales</taxon>
        <taxon>Polyangiaceae</taxon>
        <taxon>Polyangium</taxon>
    </lineage>
</organism>
<dbReference type="RefSeq" id="WP_136931912.1">
    <property type="nucleotide sequence ID" value="NZ_SSMQ01000030.1"/>
</dbReference>
<proteinExistence type="inferred from homology"/>
<dbReference type="SUPFAM" id="SSF56042">
    <property type="entry name" value="PurM C-terminal domain-like"/>
    <property type="match status" value="1"/>
</dbReference>
<dbReference type="InterPro" id="IPR010918">
    <property type="entry name" value="PurM-like_C_dom"/>
</dbReference>
<reference evidence="4 5" key="1">
    <citation type="submission" date="2019-04" db="EMBL/GenBank/DDBJ databases">
        <authorList>
            <person name="Li Y."/>
            <person name="Wang J."/>
        </authorList>
    </citation>
    <scope>NUCLEOTIDE SEQUENCE [LARGE SCALE GENOMIC DNA]</scope>
    <source>
        <strain evidence="4 5">DSM 14668</strain>
    </source>
</reference>
<comment type="caution">
    <text evidence="4">The sequence shown here is derived from an EMBL/GenBank/DDBJ whole genome shotgun (WGS) entry which is preliminary data.</text>
</comment>
<protein>
    <submittedName>
        <fullName evidence="4">Hydrogenase expression/formation protein HypE</fullName>
    </submittedName>
</protein>
<evidence type="ECO:0000259" key="3">
    <source>
        <dbReference type="Pfam" id="PF02769"/>
    </source>
</evidence>
<dbReference type="EMBL" id="SSMQ01000030">
    <property type="protein sequence ID" value="TKD03327.1"/>
    <property type="molecule type" value="Genomic_DNA"/>
</dbReference>
<dbReference type="InterPro" id="IPR036921">
    <property type="entry name" value="PurM-like_N_sf"/>
</dbReference>
<dbReference type="PIRSF" id="PIRSF005644">
    <property type="entry name" value="Hdrgns_mtr_HypE"/>
    <property type="match status" value="1"/>
</dbReference>
<comment type="similarity">
    <text evidence="1">Belongs to the HypE family.</text>
</comment>
<keyword evidence="5" id="KW-1185">Reference proteome</keyword>
<dbReference type="InterPro" id="IPR016188">
    <property type="entry name" value="PurM-like_N"/>
</dbReference>
<dbReference type="GO" id="GO:0051604">
    <property type="term" value="P:protein maturation"/>
    <property type="evidence" value="ECO:0007669"/>
    <property type="project" value="TreeGrafter"/>
</dbReference>
<sequence length="353" mass="36988">MTARDFELACPPPFRHRTVQLAHGGGGRLSRELVEQIFIPAFGGAALSARHDSAVVEVPRGRIALTTDGYVVRPLFFPGGDIGKLAVCGTINDLAMTGAAPRWLAVAFVLEEGLPMEDLHRVVASMRDAARASGMEIVTGDTKVVDRGKGDGMFITTTGVGVVPEGITIEPRAVRPGDVVFVSGDLGRHGIAVLSTREGLTITGALESDCAPLDGLVAALLSAGVVPHCLRDPTRGGLASALNEIALDAGVDIDIDERAVPVNETVAGACELFGLDPLYVACEGRLVAFVPEEHAAAAIEVMRAHPAAPEPARIGTVRDNAAPGRAGRVTLRSRLGMNRWLDIPAGEQLPRIC</sequence>
<dbReference type="InterPro" id="IPR036676">
    <property type="entry name" value="PurM-like_C_sf"/>
</dbReference>
<accession>A0A4U1J7Z4</accession>
<dbReference type="PANTHER" id="PTHR30303">
    <property type="entry name" value="HYDROGENASE ISOENZYMES FORMATION PROTEIN HYPE"/>
    <property type="match status" value="1"/>
</dbReference>
<dbReference type="OrthoDB" id="9801934at2"/>